<dbReference type="KEGG" id="nei:BG910_10005"/>
<dbReference type="AlphaFoldDB" id="A0A220S483"/>
<protein>
    <submittedName>
        <fullName evidence="1">Uncharacterized protein</fullName>
    </submittedName>
</protein>
<dbReference type="RefSeq" id="WP_089036707.1">
    <property type="nucleotide sequence ID" value="NZ_CP022278.1"/>
</dbReference>
<evidence type="ECO:0000313" key="1">
    <source>
        <dbReference type="EMBL" id="ASK28015.1"/>
    </source>
</evidence>
<accession>A0A220S483</accession>
<gene>
    <name evidence="1" type="ORF">BG910_10005</name>
</gene>
<proteinExistence type="predicted"/>
<sequence>MNKNRTLLIAAVLLLIFAAVKFALFFWWQNSQPAAQQAVCDLRQGCMLPDGVYAKADRKIPTNAPFDIELRNVPAGVKEVSVSFSMKNMDMGFNRYGLADEGGGVWTARQIRLPVCTEQRRDYLADIRIGGVVFQTAFTAD</sequence>
<organism evidence="1 2">
    <name type="scientific">Neisseria chenwenguii</name>
    <dbReference type="NCBI Taxonomy" id="1853278"/>
    <lineage>
        <taxon>Bacteria</taxon>
        <taxon>Pseudomonadati</taxon>
        <taxon>Pseudomonadota</taxon>
        <taxon>Betaproteobacteria</taxon>
        <taxon>Neisseriales</taxon>
        <taxon>Neisseriaceae</taxon>
        <taxon>Neisseria</taxon>
    </lineage>
</organism>
<keyword evidence="2" id="KW-1185">Reference proteome</keyword>
<name>A0A220S483_9NEIS</name>
<evidence type="ECO:0000313" key="2">
    <source>
        <dbReference type="Proteomes" id="UP000198238"/>
    </source>
</evidence>
<dbReference type="EMBL" id="CP022278">
    <property type="protein sequence ID" value="ASK28015.1"/>
    <property type="molecule type" value="Genomic_DNA"/>
</dbReference>
<dbReference type="Proteomes" id="UP000198238">
    <property type="component" value="Chromosome"/>
</dbReference>
<dbReference type="OrthoDB" id="9134483at2"/>
<reference evidence="1 2" key="1">
    <citation type="submission" date="2017-06" db="EMBL/GenBank/DDBJ databases">
        <title>Neisseria chenwenguii sp. nov., isolated from the intestinal contents of Tibetan Plateau Pika in Yushu, Qinghai Province, China.</title>
        <authorList>
            <person name="Zhang G."/>
        </authorList>
    </citation>
    <scope>NUCLEOTIDE SEQUENCE [LARGE SCALE GENOMIC DNA]</scope>
    <source>
        <strain evidence="1 2">10023</strain>
    </source>
</reference>